<dbReference type="STRING" id="517719.SAMN05421762_2164"/>
<proteinExistence type="predicted"/>
<dbReference type="PANTHER" id="PTHR30621">
    <property type="entry name" value="GLUTAMINE SYNTHETASE ADENYLYLTRANSFERASE"/>
    <property type="match status" value="1"/>
</dbReference>
<evidence type="ECO:0000313" key="10">
    <source>
        <dbReference type="Proteomes" id="UP000231644"/>
    </source>
</evidence>
<dbReference type="GO" id="GO:0005524">
    <property type="term" value="F:ATP binding"/>
    <property type="evidence" value="ECO:0007669"/>
    <property type="project" value="UniProtKB-KW"/>
</dbReference>
<dbReference type="CDD" id="cd05401">
    <property type="entry name" value="NT_GlnE_GlnD_like"/>
    <property type="match status" value="2"/>
</dbReference>
<dbReference type="GO" id="GO:0000820">
    <property type="term" value="P:regulation of glutamine family amino acid metabolic process"/>
    <property type="evidence" value="ECO:0007669"/>
    <property type="project" value="TreeGrafter"/>
</dbReference>
<evidence type="ECO:0000256" key="2">
    <source>
        <dbReference type="ARBA" id="ARBA00022695"/>
    </source>
</evidence>
<name>A0A1I1M360_9RHOB</name>
<dbReference type="SUPFAM" id="SSF81301">
    <property type="entry name" value="Nucleotidyltransferase"/>
    <property type="match status" value="2"/>
</dbReference>
<evidence type="ECO:0000259" key="8">
    <source>
        <dbReference type="Pfam" id="PF08335"/>
    </source>
</evidence>
<protein>
    <submittedName>
        <fullName evidence="9">Glutamate-ammonia-ligase adenylyltransferase</fullName>
    </submittedName>
</protein>
<gene>
    <name evidence="9" type="ORF">SAMN05421762_2164</name>
</gene>
<dbReference type="SUPFAM" id="SSF81593">
    <property type="entry name" value="Nucleotidyltransferase substrate binding subunit/domain"/>
    <property type="match status" value="2"/>
</dbReference>
<feature type="domain" description="Glutamate-ammonia ligase adenylyltransferase repeated" evidence="7">
    <location>
        <begin position="546"/>
        <end position="786"/>
    </location>
</feature>
<dbReference type="InterPro" id="IPR005190">
    <property type="entry name" value="GlnE_rpt_dom"/>
</dbReference>
<evidence type="ECO:0000256" key="1">
    <source>
        <dbReference type="ARBA" id="ARBA00022679"/>
    </source>
</evidence>
<accession>A0A1I1M360</accession>
<dbReference type="PANTHER" id="PTHR30621:SF0">
    <property type="entry name" value="BIFUNCTIONAL GLUTAMINE SYNTHETASE ADENYLYLTRANSFERASE_ADENYLYL-REMOVING ENZYME"/>
    <property type="match status" value="1"/>
</dbReference>
<dbReference type="GO" id="GO:0016874">
    <property type="term" value="F:ligase activity"/>
    <property type="evidence" value="ECO:0007669"/>
    <property type="project" value="UniProtKB-KW"/>
</dbReference>
<evidence type="ECO:0000256" key="4">
    <source>
        <dbReference type="ARBA" id="ARBA00022840"/>
    </source>
</evidence>
<sequence>MTHPIPIDQTPRGRECPGMSFADRLTRIPRPHDPERAADARAALPLEGPLGELIGGAGGSSPYLLSLIHKEAEWIAPALRDPETALAQEFDRLRAADPTQIGTALRQGKRRVALLTALADLGGVWPLAEVTGRLTEFADLSVQLALRAALAPLIRRGKLPGKTEADLDKGAGMVVLAMGKMGAGELNYSSDIDLICLFDDGQFDPDDLGDARATLIRATRTMAQTLSDITDQGYVFRTDLRLRPDPSVTPVCLSMDAAERYYESLGRTWERAAYIKARPCAGDIAAGEAFLSNLRPFVWRRHLDYAAIQDAHDMRQAIRDHKGHHGRISLPGHDMKLGRGGIREIEFFAQFHQIIAGGRDPDLRIRPTCKALDMLATRKWIPRDIAEKLADHYRVLRDVEHRIQMVNDAQTHALPQSDDGIRRIADLSGQDFDSFRKDLQARLEEVHALCEGFFAREKEPEREAIPQNAPEVPAELVTRWRSYPALRSSRAQAIFDRLRPRLIQALSRAAKPDEALQAFDGFLAGLPAGVQVFSLFEANPQLIDLIADIAGTTPDLARYLSRNASVFDAVIGGSFFGDWPGGDALTADLSVTLAAEEDYELRLDAARRWQREWHFRVGVHHLRGLIATPAAAAQYSDIADAAIRALWPVVQDNFARRHGPPPGNGAIVLGMGSLGARRLNARSDLDLIVIYDPADVDSSDGKRPLPTRAYYARLTQALVTALSAPTAEGRLYEVDMRLRPSGNQGPVATSWTAFRDYQESQAWTWEHLALTLARPVAGPKALSDQVEAFRCDVLSRPRDTDALRRDVAEMRARIAQAKGEGGQWEMKLGRGRMQDIELLSQAGTLASGTSGSDVATGLSRAAAQGWITEEAAGQLTQAWTRFWYMNLTAKLLTDQQLAPETLGKGGCELLLRELQADDIDRLGADLAEQAIKAAAVIDAALADGTDPDGEDDG</sequence>
<evidence type="ECO:0000313" key="9">
    <source>
        <dbReference type="EMBL" id="SFC77648.1"/>
    </source>
</evidence>
<keyword evidence="10" id="KW-1185">Reference proteome</keyword>
<evidence type="ECO:0000256" key="5">
    <source>
        <dbReference type="ARBA" id="ARBA00022842"/>
    </source>
</evidence>
<dbReference type="EMBL" id="FOLX01000001">
    <property type="protein sequence ID" value="SFC77648.1"/>
    <property type="molecule type" value="Genomic_DNA"/>
</dbReference>
<keyword evidence="5" id="KW-0460">Magnesium</keyword>
<keyword evidence="4" id="KW-0067">ATP-binding</keyword>
<keyword evidence="6" id="KW-0511">Multifunctional enzyme</keyword>
<reference evidence="9 10" key="1">
    <citation type="submission" date="2016-10" db="EMBL/GenBank/DDBJ databases">
        <authorList>
            <person name="de Groot N.N."/>
        </authorList>
    </citation>
    <scope>NUCLEOTIDE SEQUENCE [LARGE SCALE GENOMIC DNA]</scope>
    <source>
        <strain evidence="9 10">DSM 29619</strain>
    </source>
</reference>
<dbReference type="InterPro" id="IPR043519">
    <property type="entry name" value="NT_sf"/>
</dbReference>
<dbReference type="Pfam" id="PF08335">
    <property type="entry name" value="GlnD_UR_UTase"/>
    <property type="match status" value="2"/>
</dbReference>
<dbReference type="InterPro" id="IPR013546">
    <property type="entry name" value="PII_UdlTrfase/GS_AdlTrfase"/>
</dbReference>
<dbReference type="GO" id="GO:0005829">
    <property type="term" value="C:cytosol"/>
    <property type="evidence" value="ECO:0007669"/>
    <property type="project" value="TreeGrafter"/>
</dbReference>
<evidence type="ECO:0000256" key="3">
    <source>
        <dbReference type="ARBA" id="ARBA00022741"/>
    </source>
</evidence>
<keyword evidence="2 9" id="KW-0548">Nucleotidyltransferase</keyword>
<dbReference type="AlphaFoldDB" id="A0A1I1M360"/>
<dbReference type="Gene3D" id="3.30.460.10">
    <property type="entry name" value="Beta Polymerase, domain 2"/>
    <property type="match status" value="2"/>
</dbReference>
<dbReference type="Proteomes" id="UP000231644">
    <property type="component" value="Unassembled WGS sequence"/>
</dbReference>
<dbReference type="Gene3D" id="1.20.120.330">
    <property type="entry name" value="Nucleotidyltransferases domain 2"/>
    <property type="match status" value="2"/>
</dbReference>
<evidence type="ECO:0000256" key="6">
    <source>
        <dbReference type="ARBA" id="ARBA00023268"/>
    </source>
</evidence>
<feature type="domain" description="PII-uridylyltransferase/Glutamine-synthetase adenylyltransferase" evidence="8">
    <location>
        <begin position="313"/>
        <end position="454"/>
    </location>
</feature>
<feature type="domain" description="PII-uridylyltransferase/Glutamine-synthetase adenylyltransferase" evidence="8">
    <location>
        <begin position="809"/>
        <end position="896"/>
    </location>
</feature>
<keyword evidence="1 9" id="KW-0808">Transferase</keyword>
<feature type="domain" description="Glutamate-ammonia ligase adenylyltransferase repeated" evidence="7">
    <location>
        <begin position="84"/>
        <end position="291"/>
    </location>
</feature>
<keyword evidence="9" id="KW-0436">Ligase</keyword>
<organism evidence="9 10">
    <name type="scientific">Pseudooceanicola nitratireducens</name>
    <dbReference type="NCBI Taxonomy" id="517719"/>
    <lineage>
        <taxon>Bacteria</taxon>
        <taxon>Pseudomonadati</taxon>
        <taxon>Pseudomonadota</taxon>
        <taxon>Alphaproteobacteria</taxon>
        <taxon>Rhodobacterales</taxon>
        <taxon>Paracoccaceae</taxon>
        <taxon>Pseudooceanicola</taxon>
    </lineage>
</organism>
<dbReference type="InterPro" id="IPR023057">
    <property type="entry name" value="GlnE"/>
</dbReference>
<dbReference type="GO" id="GO:0008882">
    <property type="term" value="F:[glutamate-ammonia-ligase] adenylyltransferase activity"/>
    <property type="evidence" value="ECO:0007669"/>
    <property type="project" value="InterPro"/>
</dbReference>
<evidence type="ECO:0000259" key="7">
    <source>
        <dbReference type="Pfam" id="PF03710"/>
    </source>
</evidence>
<dbReference type="NCBIfam" id="NF008292">
    <property type="entry name" value="PRK11072.1"/>
    <property type="match status" value="1"/>
</dbReference>
<dbReference type="Pfam" id="PF03710">
    <property type="entry name" value="GlnE"/>
    <property type="match status" value="2"/>
</dbReference>
<keyword evidence="3" id="KW-0547">Nucleotide-binding</keyword>